<reference evidence="5" key="1">
    <citation type="submission" date="2018-05" db="EMBL/GenBank/DDBJ databases">
        <authorList>
            <person name="Lanie J.A."/>
            <person name="Ng W.-L."/>
            <person name="Kazmierczak K.M."/>
            <person name="Andrzejewski T.M."/>
            <person name="Davidsen T.M."/>
            <person name="Wayne K.J."/>
            <person name="Tettelin H."/>
            <person name="Glass J.I."/>
            <person name="Rusch D."/>
            <person name="Podicherti R."/>
            <person name="Tsui H.-C.T."/>
            <person name="Winkler M.E."/>
        </authorList>
    </citation>
    <scope>NUCLEOTIDE SEQUENCE</scope>
</reference>
<dbReference type="Pfam" id="PF01494">
    <property type="entry name" value="FAD_binding_3"/>
    <property type="match status" value="1"/>
</dbReference>
<evidence type="ECO:0000313" key="5">
    <source>
        <dbReference type="EMBL" id="SVB25500.1"/>
    </source>
</evidence>
<protein>
    <recommendedName>
        <fullName evidence="4">FAD-binding domain-containing protein</fullName>
    </recommendedName>
</protein>
<dbReference type="EMBL" id="UINC01034525">
    <property type="protein sequence ID" value="SVB25500.1"/>
    <property type="molecule type" value="Genomic_DNA"/>
</dbReference>
<dbReference type="InterPro" id="IPR050641">
    <property type="entry name" value="RIFMO-like"/>
</dbReference>
<dbReference type="Gene3D" id="3.50.50.60">
    <property type="entry name" value="FAD/NAD(P)-binding domain"/>
    <property type="match status" value="1"/>
</dbReference>
<proteinExistence type="predicted"/>
<evidence type="ECO:0000259" key="4">
    <source>
        <dbReference type="Pfam" id="PF01494"/>
    </source>
</evidence>
<keyword evidence="2" id="KW-0285">Flavoprotein</keyword>
<dbReference type="PRINTS" id="PR00420">
    <property type="entry name" value="RNGMNOXGNASE"/>
</dbReference>
<gene>
    <name evidence="5" type="ORF">METZ01_LOCUS178354</name>
</gene>
<name>A0A382CHI0_9ZZZZ</name>
<dbReference type="Gene3D" id="3.30.70.2450">
    <property type="match status" value="1"/>
</dbReference>
<dbReference type="GO" id="GO:0016709">
    <property type="term" value="F:oxidoreductase activity, acting on paired donors, with incorporation or reduction of molecular oxygen, NAD(P)H as one donor, and incorporation of one atom of oxygen"/>
    <property type="evidence" value="ECO:0007669"/>
    <property type="project" value="UniProtKB-ARBA"/>
</dbReference>
<evidence type="ECO:0000256" key="3">
    <source>
        <dbReference type="ARBA" id="ARBA00022827"/>
    </source>
</evidence>
<dbReference type="SUPFAM" id="SSF51905">
    <property type="entry name" value="FAD/NAD(P)-binding domain"/>
    <property type="match status" value="1"/>
</dbReference>
<keyword evidence="3" id="KW-0274">FAD</keyword>
<organism evidence="5">
    <name type="scientific">marine metagenome</name>
    <dbReference type="NCBI Taxonomy" id="408172"/>
    <lineage>
        <taxon>unclassified sequences</taxon>
        <taxon>metagenomes</taxon>
        <taxon>ecological metagenomes</taxon>
    </lineage>
</organism>
<dbReference type="GO" id="GO:0071949">
    <property type="term" value="F:FAD binding"/>
    <property type="evidence" value="ECO:0007669"/>
    <property type="project" value="InterPro"/>
</dbReference>
<evidence type="ECO:0000256" key="1">
    <source>
        <dbReference type="ARBA" id="ARBA00001974"/>
    </source>
</evidence>
<sequence length="404" mass="45875">MLSTSTSSEDNRILITGGGPVGLFAAIRLTGFGIPVTLVEKNSTVSQNIRASTIHPPSLEMMAPYGINDEVFNNGLKVSQWQIRDHITGENVIFDLKHIADETEFPYRVQCEQSKLCEIMNRLLKQQPLADIRYGTEVLSAIQDKNGVTIRVVHKKREEELRGRFLIAADGGTSTIRSQLRIPFEGSTYPERTVLVTTPFPFHKYIEGLSSVTYCWQKNGNFSLLQLPNQWRASLYFPEELSPEEALSEDRIQQQLHEIYPSVEPFTIYDKRVYRVHQRIVPKYNHGRILLAGDAAHLNSPSGGMGMNGGLHDAHNLTEKLNKIWSGGDLSLLDLYSRQRKPIAERQIIEQADQNRKRMTERDPTKRRKALAEMRAITEDPVKCKSFLMKSSMIEGLREADLII</sequence>
<dbReference type="PANTHER" id="PTHR43004:SF19">
    <property type="entry name" value="BINDING MONOOXYGENASE, PUTATIVE (JCVI)-RELATED"/>
    <property type="match status" value="1"/>
</dbReference>
<dbReference type="AlphaFoldDB" id="A0A382CHI0"/>
<feature type="domain" description="FAD-binding" evidence="4">
    <location>
        <begin position="13"/>
        <end position="346"/>
    </location>
</feature>
<dbReference type="InterPro" id="IPR036188">
    <property type="entry name" value="FAD/NAD-bd_sf"/>
</dbReference>
<evidence type="ECO:0000256" key="2">
    <source>
        <dbReference type="ARBA" id="ARBA00022630"/>
    </source>
</evidence>
<dbReference type="InterPro" id="IPR002938">
    <property type="entry name" value="FAD-bd"/>
</dbReference>
<dbReference type="PANTHER" id="PTHR43004">
    <property type="entry name" value="TRK SYSTEM POTASSIUM UPTAKE PROTEIN"/>
    <property type="match status" value="1"/>
</dbReference>
<comment type="cofactor">
    <cofactor evidence="1">
        <name>FAD</name>
        <dbReference type="ChEBI" id="CHEBI:57692"/>
    </cofactor>
</comment>
<accession>A0A382CHI0</accession>